<dbReference type="HOGENOM" id="CLU_086407_4_1_9"/>
<dbReference type="SUPFAM" id="SSF81301">
    <property type="entry name" value="Nucleotidyltransferase"/>
    <property type="match status" value="1"/>
</dbReference>
<dbReference type="RefSeq" id="WP_010073373.1">
    <property type="nucleotide sequence ID" value="NC_014393.1"/>
</dbReference>
<dbReference type="KEGG" id="ccb:Clocel_3300"/>
<name>D9SV06_CLOC7</name>
<keyword evidence="2" id="KW-1185">Reference proteome</keyword>
<dbReference type="AlphaFoldDB" id="D9SV06"/>
<evidence type="ECO:0000313" key="2">
    <source>
        <dbReference type="Proteomes" id="UP000002730"/>
    </source>
</evidence>
<evidence type="ECO:0000313" key="1">
    <source>
        <dbReference type="EMBL" id="ADL52981.1"/>
    </source>
</evidence>
<reference evidence="1 2" key="1">
    <citation type="submission" date="2010-08" db="EMBL/GenBank/DDBJ databases">
        <title>Complete sequence of Clostridium cellulovorans 743B.</title>
        <authorList>
            <consortium name="US DOE Joint Genome Institute"/>
            <person name="Lucas S."/>
            <person name="Copeland A."/>
            <person name="Lapidus A."/>
            <person name="Cheng J.-F."/>
            <person name="Bruce D."/>
            <person name="Goodwin L."/>
            <person name="Pitluck S."/>
            <person name="Chertkov O."/>
            <person name="Detter J.C."/>
            <person name="Han C."/>
            <person name="Tapia R."/>
            <person name="Land M."/>
            <person name="Hauser L."/>
            <person name="Chang Y.-J."/>
            <person name="Jeffries C."/>
            <person name="Kyrpides N."/>
            <person name="Ivanova N."/>
            <person name="Mikhailova N."/>
            <person name="Hemme C.L."/>
            <person name="Woyke T."/>
        </authorList>
    </citation>
    <scope>NUCLEOTIDE SEQUENCE [LARGE SCALE GENOMIC DNA]</scope>
    <source>
        <strain evidence="2">ATCC 35296 / DSM 3052 / OCM 3 / 743B</strain>
    </source>
</reference>
<dbReference type="Gene3D" id="3.30.460.10">
    <property type="entry name" value="Beta Polymerase, domain 2"/>
    <property type="match status" value="1"/>
</dbReference>
<dbReference type="EMBL" id="CP002160">
    <property type="protein sequence ID" value="ADL52981.1"/>
    <property type="molecule type" value="Genomic_DNA"/>
</dbReference>
<proteinExistence type="predicted"/>
<dbReference type="STRING" id="573061.Clocel_3300"/>
<dbReference type="PANTHER" id="PTHR34822">
    <property type="entry name" value="GRPB DOMAIN PROTEIN (AFU_ORTHOLOGUE AFUA_1G01530)"/>
    <property type="match status" value="1"/>
</dbReference>
<gene>
    <name evidence="1" type="ordered locus">Clocel_3300</name>
</gene>
<protein>
    <recommendedName>
        <fullName evidence="3">Glutamate-rich protein GrpB</fullName>
    </recommendedName>
</protein>
<sequence>MLREMLVVPYNDEWPQIYEEEKKVLSKIFGKVILDIQHFGSTSIKGMSAKPTIDIMIVVDDIKQIDTYDDIMKQHGYLVKGENGIKNRRYFVKLSPDNSGNHNYHLHIYQKGNQHISDELIFRDYLRIDSESFKEYEKVKIEASLKFRYSPSEYVDAKYECIMRIMDKAKRYFVN</sequence>
<organism evidence="1 2">
    <name type="scientific">Clostridium cellulovorans (strain ATCC 35296 / DSM 3052 / OCM 3 / 743B)</name>
    <dbReference type="NCBI Taxonomy" id="573061"/>
    <lineage>
        <taxon>Bacteria</taxon>
        <taxon>Bacillati</taxon>
        <taxon>Bacillota</taxon>
        <taxon>Clostridia</taxon>
        <taxon>Eubacteriales</taxon>
        <taxon>Clostridiaceae</taxon>
        <taxon>Clostridium</taxon>
    </lineage>
</organism>
<evidence type="ECO:0008006" key="3">
    <source>
        <dbReference type="Google" id="ProtNLM"/>
    </source>
</evidence>
<dbReference type="Proteomes" id="UP000002730">
    <property type="component" value="Chromosome"/>
</dbReference>
<dbReference type="InterPro" id="IPR007344">
    <property type="entry name" value="GrpB/CoaE"/>
</dbReference>
<dbReference type="InterPro" id="IPR043519">
    <property type="entry name" value="NT_sf"/>
</dbReference>
<dbReference type="OrthoDB" id="9799092at2"/>
<dbReference type="Pfam" id="PF04229">
    <property type="entry name" value="GrpB"/>
    <property type="match status" value="1"/>
</dbReference>
<dbReference type="eggNOG" id="COG2320">
    <property type="taxonomic scope" value="Bacteria"/>
</dbReference>
<accession>D9SV06</accession>
<dbReference type="PANTHER" id="PTHR34822:SF1">
    <property type="entry name" value="GRPB FAMILY PROTEIN"/>
    <property type="match status" value="1"/>
</dbReference>